<gene>
    <name evidence="1" type="ORF">F8388_018018</name>
</gene>
<name>A0A7J6E967_CANSA</name>
<organism evidence="1 2">
    <name type="scientific">Cannabis sativa</name>
    <name type="common">Hemp</name>
    <name type="synonym">Marijuana</name>
    <dbReference type="NCBI Taxonomy" id="3483"/>
    <lineage>
        <taxon>Eukaryota</taxon>
        <taxon>Viridiplantae</taxon>
        <taxon>Streptophyta</taxon>
        <taxon>Embryophyta</taxon>
        <taxon>Tracheophyta</taxon>
        <taxon>Spermatophyta</taxon>
        <taxon>Magnoliopsida</taxon>
        <taxon>eudicotyledons</taxon>
        <taxon>Gunneridae</taxon>
        <taxon>Pentapetalae</taxon>
        <taxon>rosids</taxon>
        <taxon>fabids</taxon>
        <taxon>Rosales</taxon>
        <taxon>Cannabaceae</taxon>
        <taxon>Cannabis</taxon>
    </lineage>
</organism>
<dbReference type="EMBL" id="JAATIP010000275">
    <property type="protein sequence ID" value="KAF4354814.1"/>
    <property type="molecule type" value="Genomic_DNA"/>
</dbReference>
<comment type="caution">
    <text evidence="1">The sequence shown here is derived from an EMBL/GenBank/DDBJ whole genome shotgun (WGS) entry which is preliminary data.</text>
</comment>
<accession>A0A7J6E967</accession>
<sequence length="209" mass="23536">MPCRKRHWLSPRPLTPTLQTPNILKSDINSNTTINNDRFLPFHGQNLHFPTHPNRAIQTQQTPSSDETIDFLRLLNVMEYHWFSRFLARTLQTLNILIKSDINSNSAVDHDGLLFLHDRHHFHFPAHSHGTTQSQYSKSQLIAVLVNIIWQLSRTQPNNDIINSFGGHGFGLALRNDNLCYGGSTVGEVEGGGFELVGPEIGVLDPNLG</sequence>
<protein>
    <submittedName>
        <fullName evidence="1">Uncharacterized protein</fullName>
    </submittedName>
</protein>
<dbReference type="Proteomes" id="UP000525078">
    <property type="component" value="Unassembled WGS sequence"/>
</dbReference>
<dbReference type="AlphaFoldDB" id="A0A7J6E967"/>
<proteinExistence type="predicted"/>
<evidence type="ECO:0000313" key="2">
    <source>
        <dbReference type="Proteomes" id="UP000525078"/>
    </source>
</evidence>
<evidence type="ECO:0000313" key="1">
    <source>
        <dbReference type="EMBL" id="KAF4354814.1"/>
    </source>
</evidence>
<reference evidence="1 2" key="1">
    <citation type="journal article" date="2020" name="bioRxiv">
        <title>Sequence and annotation of 42 cannabis genomes reveals extensive copy number variation in cannabinoid synthesis and pathogen resistance genes.</title>
        <authorList>
            <person name="Mckernan K.J."/>
            <person name="Helbert Y."/>
            <person name="Kane L.T."/>
            <person name="Ebling H."/>
            <person name="Zhang L."/>
            <person name="Liu B."/>
            <person name="Eaton Z."/>
            <person name="Mclaughlin S."/>
            <person name="Kingan S."/>
            <person name="Baybayan P."/>
            <person name="Concepcion G."/>
            <person name="Jordan M."/>
            <person name="Riva A."/>
            <person name="Barbazuk W."/>
            <person name="Harkins T."/>
        </authorList>
    </citation>
    <scope>NUCLEOTIDE SEQUENCE [LARGE SCALE GENOMIC DNA]</scope>
    <source>
        <strain evidence="2">cv. Jamaican Lion 4</strain>
        <tissue evidence="1">Leaf</tissue>
    </source>
</reference>